<dbReference type="Gene3D" id="3.40.630.40">
    <property type="entry name" value="Zn-dependent exopeptidases"/>
    <property type="match status" value="1"/>
</dbReference>
<dbReference type="SUPFAM" id="SSF53187">
    <property type="entry name" value="Zn-dependent exopeptidases"/>
    <property type="match status" value="1"/>
</dbReference>
<evidence type="ECO:0000256" key="4">
    <source>
        <dbReference type="SAM" id="SignalP"/>
    </source>
</evidence>
<accession>A0ABW7N440</accession>
<proteinExistence type="predicted"/>
<evidence type="ECO:0000256" key="2">
    <source>
        <dbReference type="ARBA" id="ARBA00011901"/>
    </source>
</evidence>
<evidence type="ECO:0000256" key="3">
    <source>
        <dbReference type="ARBA" id="ARBA00022801"/>
    </source>
</evidence>
<keyword evidence="4" id="KW-0732">Signal</keyword>
<gene>
    <name evidence="6" type="ORF">ACHKAR_02025</name>
</gene>
<dbReference type="PANTHER" id="PTHR30404">
    <property type="entry name" value="N-ACETYLMURAMOYL-L-ALANINE AMIDASE"/>
    <property type="match status" value="1"/>
</dbReference>
<dbReference type="Pfam" id="PF01520">
    <property type="entry name" value="Amidase_3"/>
    <property type="match status" value="1"/>
</dbReference>
<evidence type="ECO:0000313" key="6">
    <source>
        <dbReference type="EMBL" id="MFH6982192.1"/>
    </source>
</evidence>
<sequence>MLKRLVTFLLLAGSYLTHAQEHKKVMAVQGDGIYSLLRNSGLEPKKYLAPFIELNKENLSSENGLFIGRIYLLPKPEEKVEKADEEVVMPDSVDMQTVKATKVLEKRYYGIFGADYAMVSIESRQLEGAVFYLISGHGGPDPGAVEHYGGQLLAEDEYAYDVTLRLARKLIANGALVYLITRDPNDGIRDARLLEVDHDEETYPSKRIPRNHSLRLKQRVEVVNELYERHAAKPYQRIIETHVDSRSKSENIDVFFYYHELSKDGQRLAQNLQQTFKQKYARYQPNRKYSGTIEPRNSLYIIKYSKAPTVYVEIGNLKNTRDQRRILDWENRDAIAMWITDGVIADFKER</sequence>
<dbReference type="CDD" id="cd02696">
    <property type="entry name" value="MurNAc-LAA"/>
    <property type="match status" value="1"/>
</dbReference>
<dbReference type="EMBL" id="JBIPKE010000010">
    <property type="protein sequence ID" value="MFH6982192.1"/>
    <property type="molecule type" value="Genomic_DNA"/>
</dbReference>
<organism evidence="6 7">
    <name type="scientific">Marinoscillum luteum</name>
    <dbReference type="NCBI Taxonomy" id="861051"/>
    <lineage>
        <taxon>Bacteria</taxon>
        <taxon>Pseudomonadati</taxon>
        <taxon>Bacteroidota</taxon>
        <taxon>Cytophagia</taxon>
        <taxon>Cytophagales</taxon>
        <taxon>Reichenbachiellaceae</taxon>
        <taxon>Marinoscillum</taxon>
    </lineage>
</organism>
<name>A0ABW7N440_9BACT</name>
<feature type="chain" id="PRO_5045812949" description="N-acetylmuramoyl-L-alanine amidase" evidence="4">
    <location>
        <begin position="20"/>
        <end position="350"/>
    </location>
</feature>
<evidence type="ECO:0000259" key="5">
    <source>
        <dbReference type="SMART" id="SM00646"/>
    </source>
</evidence>
<feature type="signal peptide" evidence="4">
    <location>
        <begin position="1"/>
        <end position="19"/>
    </location>
</feature>
<keyword evidence="7" id="KW-1185">Reference proteome</keyword>
<dbReference type="SMART" id="SM00646">
    <property type="entry name" value="Ami_3"/>
    <property type="match status" value="1"/>
</dbReference>
<comment type="catalytic activity">
    <reaction evidence="1">
        <text>Hydrolyzes the link between N-acetylmuramoyl residues and L-amino acid residues in certain cell-wall glycopeptides.</text>
        <dbReference type="EC" id="3.5.1.28"/>
    </reaction>
</comment>
<dbReference type="PANTHER" id="PTHR30404:SF0">
    <property type="entry name" value="N-ACETYLMURAMOYL-L-ALANINE AMIDASE AMIC"/>
    <property type="match status" value="1"/>
</dbReference>
<keyword evidence="3" id="KW-0378">Hydrolase</keyword>
<comment type="caution">
    <text evidence="6">The sequence shown here is derived from an EMBL/GenBank/DDBJ whole genome shotgun (WGS) entry which is preliminary data.</text>
</comment>
<evidence type="ECO:0000256" key="1">
    <source>
        <dbReference type="ARBA" id="ARBA00001561"/>
    </source>
</evidence>
<dbReference type="InterPro" id="IPR002508">
    <property type="entry name" value="MurNAc-LAA_cat"/>
</dbReference>
<feature type="domain" description="MurNAc-LAA" evidence="5">
    <location>
        <begin position="235"/>
        <end position="344"/>
    </location>
</feature>
<evidence type="ECO:0000313" key="7">
    <source>
        <dbReference type="Proteomes" id="UP001610063"/>
    </source>
</evidence>
<dbReference type="InterPro" id="IPR050695">
    <property type="entry name" value="N-acetylmuramoyl_amidase_3"/>
</dbReference>
<dbReference type="EC" id="3.5.1.28" evidence="2"/>
<dbReference type="RefSeq" id="WP_255465113.1">
    <property type="nucleotide sequence ID" value="NZ_JBIPKE010000010.1"/>
</dbReference>
<reference evidence="6 7" key="1">
    <citation type="journal article" date="2013" name="Int. J. Syst. Evol. Microbiol.">
        <title>Marinoscillum luteum sp. nov., isolated from marine sediment.</title>
        <authorList>
            <person name="Cha I.T."/>
            <person name="Park S.J."/>
            <person name="Kim S.J."/>
            <person name="Kim J.G."/>
            <person name="Jung M.Y."/>
            <person name="Shin K.S."/>
            <person name="Kwon K.K."/>
            <person name="Yang S.H."/>
            <person name="Seo Y.S."/>
            <person name="Rhee S.K."/>
        </authorList>
    </citation>
    <scope>NUCLEOTIDE SEQUENCE [LARGE SCALE GENOMIC DNA]</scope>
    <source>
        <strain evidence="6 7">KCTC 23939</strain>
    </source>
</reference>
<dbReference type="Proteomes" id="UP001610063">
    <property type="component" value="Unassembled WGS sequence"/>
</dbReference>
<protein>
    <recommendedName>
        <fullName evidence="2">N-acetylmuramoyl-L-alanine amidase</fullName>
        <ecNumber evidence="2">3.5.1.28</ecNumber>
    </recommendedName>
</protein>